<feature type="domain" description="Transposase IS4-like" evidence="1">
    <location>
        <begin position="15"/>
        <end position="197"/>
    </location>
</feature>
<dbReference type="Pfam" id="PF01609">
    <property type="entry name" value="DDE_Tnp_1"/>
    <property type="match status" value="1"/>
</dbReference>
<accession>A0A6H9UUF2</accession>
<dbReference type="AlphaFoldDB" id="A0A6H9UUF2"/>
<dbReference type="GO" id="GO:0003677">
    <property type="term" value="F:DNA binding"/>
    <property type="evidence" value="ECO:0007669"/>
    <property type="project" value="InterPro"/>
</dbReference>
<gene>
    <name evidence="2" type="ORF">F7R91_29040</name>
</gene>
<evidence type="ECO:0000259" key="1">
    <source>
        <dbReference type="Pfam" id="PF01609"/>
    </source>
</evidence>
<dbReference type="InterPro" id="IPR047647">
    <property type="entry name" value="ISAs1_transpos"/>
</dbReference>
<organism evidence="2 3">
    <name type="scientific">Streptomyces luteolifulvus</name>
    <dbReference type="NCBI Taxonomy" id="2615112"/>
    <lineage>
        <taxon>Bacteria</taxon>
        <taxon>Bacillati</taxon>
        <taxon>Actinomycetota</taxon>
        <taxon>Actinomycetes</taxon>
        <taxon>Kitasatosporales</taxon>
        <taxon>Streptomycetaceae</taxon>
        <taxon>Streptomyces</taxon>
    </lineage>
</organism>
<sequence>MISRGAGKAVTWTVRGSRTGGTGAHLLAARPPRLPSRYRLAPGRREKATRFRRSSPVLARLDLRNTVVTADAMHTQHGHATKIVAAGGHHILVVKGNQNKLRRQLRGLPWREIPLRDRTHRRGHGRVEVRRLKVCTVRPGMLFPHAVQAMEIKRRRTNGKTGKVEMKTVTSLTPEQATPARLAQLVQEHWSVEALHHVRDVTFQRTPHACAPAPRSMATLGNTAIGLKRQAGWTNIAAAADHYRSRPDHAAALLDLAA</sequence>
<dbReference type="Proteomes" id="UP000442707">
    <property type="component" value="Unassembled WGS sequence"/>
</dbReference>
<dbReference type="GO" id="GO:0006313">
    <property type="term" value="P:DNA transposition"/>
    <property type="evidence" value="ECO:0007669"/>
    <property type="project" value="InterPro"/>
</dbReference>
<dbReference type="InterPro" id="IPR002559">
    <property type="entry name" value="Transposase_11"/>
</dbReference>
<dbReference type="GO" id="GO:0004803">
    <property type="term" value="F:transposase activity"/>
    <property type="evidence" value="ECO:0007669"/>
    <property type="project" value="InterPro"/>
</dbReference>
<name>A0A6H9UUF2_9ACTN</name>
<evidence type="ECO:0000313" key="2">
    <source>
        <dbReference type="EMBL" id="KAB1142544.1"/>
    </source>
</evidence>
<dbReference type="InterPro" id="IPR051698">
    <property type="entry name" value="Transposase_11-like"/>
</dbReference>
<evidence type="ECO:0000313" key="3">
    <source>
        <dbReference type="Proteomes" id="UP000442707"/>
    </source>
</evidence>
<dbReference type="NCBIfam" id="NF033564">
    <property type="entry name" value="transpos_ISAs1"/>
    <property type="match status" value="1"/>
</dbReference>
<comment type="caution">
    <text evidence="2">The sequence shown here is derived from an EMBL/GenBank/DDBJ whole genome shotgun (WGS) entry which is preliminary data.</text>
</comment>
<dbReference type="EMBL" id="VZRB01000024">
    <property type="protein sequence ID" value="KAB1142544.1"/>
    <property type="molecule type" value="Genomic_DNA"/>
</dbReference>
<dbReference type="PANTHER" id="PTHR30298:SF0">
    <property type="entry name" value="PROTEIN YBFL-RELATED"/>
    <property type="match status" value="1"/>
</dbReference>
<dbReference type="PANTHER" id="PTHR30298">
    <property type="entry name" value="H REPEAT-ASSOCIATED PREDICTED TRANSPOSASE"/>
    <property type="match status" value="1"/>
</dbReference>
<keyword evidence="3" id="KW-1185">Reference proteome</keyword>
<proteinExistence type="predicted"/>
<protein>
    <submittedName>
        <fullName evidence="2">ISAs1 family transposase</fullName>
    </submittedName>
</protein>
<reference evidence="2 3" key="1">
    <citation type="submission" date="2019-09" db="EMBL/GenBank/DDBJ databases">
        <title>Screening of Novel Bioactive Compounds from Soil-Associated.</title>
        <authorList>
            <person name="Zhao S."/>
        </authorList>
    </citation>
    <scope>NUCLEOTIDE SEQUENCE [LARGE SCALE GENOMIC DNA]</scope>
    <source>
        <strain evidence="2 3">HIT-DPA4</strain>
    </source>
</reference>